<dbReference type="EMBL" id="OX465086">
    <property type="protein sequence ID" value="CAI9259458.1"/>
    <property type="molecule type" value="Genomic_DNA"/>
</dbReference>
<name>A0AA35Y6A3_LACSI</name>
<dbReference type="PANTHER" id="PTHR47481">
    <property type="match status" value="1"/>
</dbReference>
<evidence type="ECO:0000313" key="2">
    <source>
        <dbReference type="EMBL" id="CAI9259458.1"/>
    </source>
</evidence>
<dbReference type="Proteomes" id="UP001177003">
    <property type="component" value="Chromosome 0"/>
</dbReference>
<accession>A0AA35Y6A3</accession>
<organism evidence="2 3">
    <name type="scientific">Lactuca saligna</name>
    <name type="common">Willowleaf lettuce</name>
    <dbReference type="NCBI Taxonomy" id="75948"/>
    <lineage>
        <taxon>Eukaryota</taxon>
        <taxon>Viridiplantae</taxon>
        <taxon>Streptophyta</taxon>
        <taxon>Embryophyta</taxon>
        <taxon>Tracheophyta</taxon>
        <taxon>Spermatophyta</taxon>
        <taxon>Magnoliopsida</taxon>
        <taxon>eudicotyledons</taxon>
        <taxon>Gunneridae</taxon>
        <taxon>Pentapetalae</taxon>
        <taxon>asterids</taxon>
        <taxon>campanulids</taxon>
        <taxon>Asterales</taxon>
        <taxon>Asteraceae</taxon>
        <taxon>Cichorioideae</taxon>
        <taxon>Cichorieae</taxon>
        <taxon>Lactucinae</taxon>
        <taxon>Lactuca</taxon>
    </lineage>
</organism>
<protein>
    <recommendedName>
        <fullName evidence="4">Retrotransposon gag domain-containing protein</fullName>
    </recommendedName>
</protein>
<sequence length="323" mass="37720">MHSNSLATMGNNYNHRQINELLGLTESNANILEDLINRVERMEAELQKFRQNQYEGRDSEFKRFSTPPPQYYKEQPPPYHQQPSPQLDQLTGACETSSDEECERGFCLVKKQNQYLSKVEIVAYRLEEDAFSWWQLIQNLCRRFNKQPIKEWTQMKKMLMGRFLSPPFPNFPKIFLFFPHFPFPLHLLPPAAPNPTDTFSTTSSSTMVTMVGEHDLILHHTVFVVTNIKAHIPILLNLDQHNYDTRREFFSTHCEAYDALDHIDATYDDPTPKSTKSKWKKVDAVIRTWIYMAMSQNLVNAVIKSNVLAGQIRLNIEKLFKMC</sequence>
<dbReference type="AlphaFoldDB" id="A0AA35Y6A3"/>
<keyword evidence="3" id="KW-1185">Reference proteome</keyword>
<feature type="compositionally biased region" description="Pro residues" evidence="1">
    <location>
        <begin position="66"/>
        <end position="80"/>
    </location>
</feature>
<dbReference type="PANTHER" id="PTHR47481:SF41">
    <property type="entry name" value="COPIA-LIKE POLYPROTEIN_RETROTRANSPOSON"/>
    <property type="match status" value="1"/>
</dbReference>
<evidence type="ECO:0008006" key="4">
    <source>
        <dbReference type="Google" id="ProtNLM"/>
    </source>
</evidence>
<evidence type="ECO:0000313" key="3">
    <source>
        <dbReference type="Proteomes" id="UP001177003"/>
    </source>
</evidence>
<feature type="region of interest" description="Disordered" evidence="1">
    <location>
        <begin position="50"/>
        <end position="94"/>
    </location>
</feature>
<evidence type="ECO:0000256" key="1">
    <source>
        <dbReference type="SAM" id="MobiDB-lite"/>
    </source>
</evidence>
<reference evidence="2" key="1">
    <citation type="submission" date="2023-04" db="EMBL/GenBank/DDBJ databases">
        <authorList>
            <person name="Vijverberg K."/>
            <person name="Xiong W."/>
            <person name="Schranz E."/>
        </authorList>
    </citation>
    <scope>NUCLEOTIDE SEQUENCE</scope>
</reference>
<proteinExistence type="predicted"/>
<gene>
    <name evidence="2" type="ORF">LSALG_LOCUS350</name>
</gene>